<keyword evidence="3" id="KW-0732">Signal</keyword>
<dbReference type="InterPro" id="IPR005533">
    <property type="entry name" value="AMOP_dom"/>
</dbReference>
<feature type="region of interest" description="Disordered" evidence="5">
    <location>
        <begin position="147"/>
        <end position="168"/>
    </location>
</feature>
<evidence type="ECO:0000259" key="7">
    <source>
        <dbReference type="PROSITE" id="PS50856"/>
    </source>
</evidence>
<dbReference type="Ensembl" id="ENSOTST00005147619.1">
    <property type="protein sequence ID" value="ENSOTSP00005124963.1"/>
    <property type="gene ID" value="ENSOTSG00005002155.2"/>
</dbReference>
<dbReference type="InterPro" id="IPR051867">
    <property type="entry name" value="Angio_Inhib/Adhesion_GPCR"/>
</dbReference>
<reference evidence="9" key="1">
    <citation type="journal article" date="2018" name="PLoS ONE">
        <title>Chinook salmon (Oncorhynchus tshawytscha) genome and transcriptome.</title>
        <authorList>
            <person name="Christensen K.A."/>
            <person name="Leong J.S."/>
            <person name="Sakhrani D."/>
            <person name="Biagi C.A."/>
            <person name="Minkley D.R."/>
            <person name="Withler R.E."/>
            <person name="Rondeau E.B."/>
            <person name="Koop B.F."/>
            <person name="Devlin R.H."/>
        </authorList>
    </citation>
    <scope>NUCLEOTIDE SEQUENCE [LARGE SCALE GENOMIC DNA]</scope>
</reference>
<dbReference type="PANTHER" id="PTHR10239:SF31">
    <property type="entry name" value="ISTHMIN-2"/>
    <property type="match status" value="1"/>
</dbReference>
<keyword evidence="4" id="KW-1015">Disulfide bond</keyword>
<dbReference type="PROSITE" id="PS50856">
    <property type="entry name" value="AMOP"/>
    <property type="match status" value="1"/>
</dbReference>
<keyword evidence="2" id="KW-0964">Secreted</keyword>
<evidence type="ECO:0000256" key="3">
    <source>
        <dbReference type="ARBA" id="ARBA00022729"/>
    </source>
</evidence>
<dbReference type="GeneTree" id="ENSGT00940000163359"/>
<gene>
    <name evidence="8" type="primary">LOC112250456</name>
</gene>
<keyword evidence="6" id="KW-1133">Transmembrane helix</keyword>
<keyword evidence="6" id="KW-0812">Transmembrane</keyword>
<evidence type="ECO:0000313" key="9">
    <source>
        <dbReference type="Proteomes" id="UP000694402"/>
    </source>
</evidence>
<comment type="subcellular location">
    <subcellularLocation>
        <location evidence="1">Secreted</location>
    </subcellularLocation>
</comment>
<evidence type="ECO:0000256" key="1">
    <source>
        <dbReference type="ARBA" id="ARBA00004613"/>
    </source>
</evidence>
<feature type="transmembrane region" description="Helical" evidence="6">
    <location>
        <begin position="84"/>
        <end position="102"/>
    </location>
</feature>
<reference evidence="8" key="3">
    <citation type="submission" date="2025-09" db="UniProtKB">
        <authorList>
            <consortium name="Ensembl"/>
        </authorList>
    </citation>
    <scope>IDENTIFICATION</scope>
</reference>
<evidence type="ECO:0000256" key="5">
    <source>
        <dbReference type="SAM" id="MobiDB-lite"/>
    </source>
</evidence>
<reference evidence="8" key="2">
    <citation type="submission" date="2025-08" db="UniProtKB">
        <authorList>
            <consortium name="Ensembl"/>
        </authorList>
    </citation>
    <scope>IDENTIFICATION</scope>
</reference>
<keyword evidence="9" id="KW-1185">Reference proteome</keyword>
<sequence>MPSDISAHLYQEEDSKAVAAGRIGDLLVRKQVLEKRSSDEDRKQRFSRYVKNIQVRDKLDRLGTSNYLSVVTSMEKMIQVGGRCLTILMIFLVLFVGLVMGFPTKQHNKLHNGVSLEARAQSPASGVHRGPEALEQQNQVQSLLPPDTEHRHKRRWSHSQHRSVGVLPQPEPEEEIKPFVLDLKNFPELANADISSQNPNIQVTIEVVDDPNIEVEMDLVTDKDWIPPSSPSTVDWLGGKKLFWPLFWGYTDADSSEDGTGRSGLEETEEEEDDDYLLEYGSEEPLPSGVGGDWDSRWNEGWDATHSYYDAVNTVAEPFPFEMENGTEPFGTDVDTCEKWLNCKSDFLQRYLNQVLSELPSCPCAYPSAAAYTVVSAFDEGHDRTFRWHDASGPKERLDIYKPSARTCIRSALSSDVATLGAQHCCYDDRGCLITRGKGAGTPNLISTDFSPELHFKVDVLPWILCKGDWSRFHAVRPPNNGLVCPENPHHDVFMNELEEAREY</sequence>
<protein>
    <recommendedName>
        <fullName evidence="7">AMOP domain-containing protein</fullName>
    </recommendedName>
</protein>
<dbReference type="PANTHER" id="PTHR10239">
    <property type="entry name" value="ISTHMIN-2"/>
    <property type="match status" value="1"/>
</dbReference>
<feature type="domain" description="AMOP" evidence="7">
    <location>
        <begin position="329"/>
        <end position="492"/>
    </location>
</feature>
<dbReference type="Proteomes" id="UP000694402">
    <property type="component" value="Unassembled WGS sequence"/>
</dbReference>
<feature type="compositionally biased region" description="Basic residues" evidence="5">
    <location>
        <begin position="151"/>
        <end position="161"/>
    </location>
</feature>
<dbReference type="AlphaFoldDB" id="A0AAZ3Q8Z6"/>
<name>A0AAZ3Q8Z6_ONCTS</name>
<dbReference type="Pfam" id="PF03782">
    <property type="entry name" value="AMOP"/>
    <property type="match status" value="1"/>
</dbReference>
<evidence type="ECO:0000256" key="4">
    <source>
        <dbReference type="ARBA" id="ARBA00023157"/>
    </source>
</evidence>
<dbReference type="SMART" id="SM00723">
    <property type="entry name" value="AMOP"/>
    <property type="match status" value="1"/>
</dbReference>
<dbReference type="GO" id="GO:0005576">
    <property type="term" value="C:extracellular region"/>
    <property type="evidence" value="ECO:0007669"/>
    <property type="project" value="UniProtKB-SubCell"/>
</dbReference>
<evidence type="ECO:0000256" key="6">
    <source>
        <dbReference type="SAM" id="Phobius"/>
    </source>
</evidence>
<feature type="region of interest" description="Disordered" evidence="5">
    <location>
        <begin position="255"/>
        <end position="274"/>
    </location>
</feature>
<evidence type="ECO:0000256" key="2">
    <source>
        <dbReference type="ARBA" id="ARBA00022525"/>
    </source>
</evidence>
<keyword evidence="6" id="KW-0472">Membrane</keyword>
<accession>A0AAZ3Q8Z6</accession>
<proteinExistence type="predicted"/>
<organism evidence="8 9">
    <name type="scientific">Oncorhynchus tshawytscha</name>
    <name type="common">Chinook salmon</name>
    <name type="synonym">Salmo tshawytscha</name>
    <dbReference type="NCBI Taxonomy" id="74940"/>
    <lineage>
        <taxon>Eukaryota</taxon>
        <taxon>Metazoa</taxon>
        <taxon>Chordata</taxon>
        <taxon>Craniata</taxon>
        <taxon>Vertebrata</taxon>
        <taxon>Euteleostomi</taxon>
        <taxon>Actinopterygii</taxon>
        <taxon>Neopterygii</taxon>
        <taxon>Teleostei</taxon>
        <taxon>Protacanthopterygii</taxon>
        <taxon>Salmoniformes</taxon>
        <taxon>Salmonidae</taxon>
        <taxon>Salmoninae</taxon>
        <taxon>Oncorhynchus</taxon>
    </lineage>
</organism>
<evidence type="ECO:0000313" key="8">
    <source>
        <dbReference type="Ensembl" id="ENSOTSP00005124963.1"/>
    </source>
</evidence>